<proteinExistence type="predicted"/>
<keyword evidence="2" id="KW-1185">Reference proteome</keyword>
<comment type="caution">
    <text evidence="1">The sequence shown here is derived from an EMBL/GenBank/DDBJ whole genome shotgun (WGS) entry which is preliminary data.</text>
</comment>
<sequence>MAPAVGQGTSQALEDAALLVRSLCLISETRSLEDVLDVWEGKRKERVRFDFIVAGWMSPALPALLYRPILVILLILCVNANSSPEKARRQERNDQEKFLTETDKELLTESRDFEDFNIWEAASRDGHVGLIQVRTDSGTAIGLICRSGSLRHRAKQTDREQAGSSIELAWENEHLDVLKLLLKVHPDEIAEDVHYRANVRHQLLKIVQSDTFAHPKDYAEILEILLKLGADVEFKSGEIYMDSKMYPRGLRPIELAKMRGANDIIEDRSIPQDAETERKSLEEESLFLKPHENRMTTQREESVSFDDDTIALIASWFSLDDIRSTLSQVNRQWRRVTTRSNTWEWMLFDYAGDTTDYKLGQIKKENGGLYFHLCSLLYFRDYFHDREQLEDIPHHYDPQMWSEQLELVRGLRSFEWLMRVKPIDFNQDGVRHNVVDMTWSVHHRGDTGIFTTLAATPTSSQMKLVFSSALSHEKHEFNAVQWQITVNLEEGTVDIIKTDDSQPSIYAPMVQDALTMGLEREDAPDQGPLFRTLNNHWMKYKISEAIFKGSDPHLRDRIHLTHMQPSPCRKLLRIVRRDGQSGDYRSERTPLRLFGMNTRGIEEIDERLISELEGKHLKPSQVRWILTEIVLLEEPIHNYRNYLDQQRRVLSLLRILDQHMNITDVKYSFSWPHSES</sequence>
<evidence type="ECO:0008006" key="3">
    <source>
        <dbReference type="Google" id="ProtNLM"/>
    </source>
</evidence>
<accession>A0A2P6MQE6</accession>
<gene>
    <name evidence="1" type="ORF">PROFUN_16574</name>
</gene>
<dbReference type="Proteomes" id="UP000241769">
    <property type="component" value="Unassembled WGS sequence"/>
</dbReference>
<evidence type="ECO:0000313" key="2">
    <source>
        <dbReference type="Proteomes" id="UP000241769"/>
    </source>
</evidence>
<dbReference type="EMBL" id="MDYQ01000526">
    <property type="protein sequence ID" value="PRP73906.1"/>
    <property type="molecule type" value="Genomic_DNA"/>
</dbReference>
<evidence type="ECO:0000313" key="1">
    <source>
        <dbReference type="EMBL" id="PRP73906.1"/>
    </source>
</evidence>
<reference evidence="1 2" key="1">
    <citation type="journal article" date="2018" name="Genome Biol. Evol.">
        <title>Multiple Roots of Fruiting Body Formation in Amoebozoa.</title>
        <authorList>
            <person name="Hillmann F."/>
            <person name="Forbes G."/>
            <person name="Novohradska S."/>
            <person name="Ferling I."/>
            <person name="Riege K."/>
            <person name="Groth M."/>
            <person name="Westermann M."/>
            <person name="Marz M."/>
            <person name="Spaller T."/>
            <person name="Winckler T."/>
            <person name="Schaap P."/>
            <person name="Glockner G."/>
        </authorList>
    </citation>
    <scope>NUCLEOTIDE SEQUENCE [LARGE SCALE GENOMIC DNA]</scope>
    <source>
        <strain evidence="1 2">Jena</strain>
    </source>
</reference>
<dbReference type="Gene3D" id="1.25.40.20">
    <property type="entry name" value="Ankyrin repeat-containing domain"/>
    <property type="match status" value="1"/>
</dbReference>
<dbReference type="Gene3D" id="3.50.50.60">
    <property type="entry name" value="FAD/NAD(P)-binding domain"/>
    <property type="match status" value="1"/>
</dbReference>
<dbReference type="OrthoDB" id="16820at2759"/>
<name>A0A2P6MQE6_9EUKA</name>
<protein>
    <recommendedName>
        <fullName evidence="3">F-box domain-containing protein</fullName>
    </recommendedName>
</protein>
<dbReference type="InterPro" id="IPR036188">
    <property type="entry name" value="FAD/NAD-bd_sf"/>
</dbReference>
<dbReference type="InterPro" id="IPR036770">
    <property type="entry name" value="Ankyrin_rpt-contain_sf"/>
</dbReference>
<organism evidence="1 2">
    <name type="scientific">Planoprotostelium fungivorum</name>
    <dbReference type="NCBI Taxonomy" id="1890364"/>
    <lineage>
        <taxon>Eukaryota</taxon>
        <taxon>Amoebozoa</taxon>
        <taxon>Evosea</taxon>
        <taxon>Variosea</taxon>
        <taxon>Cavosteliida</taxon>
        <taxon>Cavosteliaceae</taxon>
        <taxon>Planoprotostelium</taxon>
    </lineage>
</organism>
<dbReference type="InParanoid" id="A0A2P6MQE6"/>
<dbReference type="AlphaFoldDB" id="A0A2P6MQE6"/>